<dbReference type="EMBL" id="ATGG01000028">
    <property type="protein sequence ID" value="EPF74732.1"/>
    <property type="molecule type" value="Genomic_DNA"/>
</dbReference>
<dbReference type="PIRSF" id="PIRSF012335">
    <property type="entry name" value="UCP012335"/>
    <property type="match status" value="1"/>
</dbReference>
<gene>
    <name evidence="3" type="ORF">F957_03336</name>
</gene>
<dbReference type="AlphaFoldDB" id="A0A829HF59"/>
<evidence type="ECO:0000313" key="4">
    <source>
        <dbReference type="Proteomes" id="UP000014523"/>
    </source>
</evidence>
<evidence type="ECO:0000259" key="2">
    <source>
        <dbReference type="Pfam" id="PF11008"/>
    </source>
</evidence>
<dbReference type="Proteomes" id="UP000014523">
    <property type="component" value="Unassembled WGS sequence"/>
</dbReference>
<dbReference type="PROSITE" id="PS51257">
    <property type="entry name" value="PROKAR_LIPOPROTEIN"/>
    <property type="match status" value="1"/>
</dbReference>
<dbReference type="InterPro" id="IPR022548">
    <property type="entry name" value="DUF2846"/>
</dbReference>
<organism evidence="3 4">
    <name type="scientific">Acinetobacter gyllenbergii CIP 110306 = MTCC 11365</name>
    <dbReference type="NCBI Taxonomy" id="1217657"/>
    <lineage>
        <taxon>Bacteria</taxon>
        <taxon>Pseudomonadati</taxon>
        <taxon>Pseudomonadota</taxon>
        <taxon>Gammaproteobacteria</taxon>
        <taxon>Moraxellales</taxon>
        <taxon>Moraxellaceae</taxon>
        <taxon>Acinetobacter</taxon>
    </lineage>
</organism>
<accession>A0A829HF59</accession>
<keyword evidence="4" id="KW-1185">Reference proteome</keyword>
<dbReference type="GeneID" id="99062268"/>
<evidence type="ECO:0000313" key="3">
    <source>
        <dbReference type="EMBL" id="EPF74732.1"/>
    </source>
</evidence>
<dbReference type="RefSeq" id="WP_016542589.1">
    <property type="nucleotide sequence ID" value="NZ_ASQH01000018.1"/>
</dbReference>
<proteinExistence type="predicted"/>
<sequence>MKMIKSLPFLIAVAFVGCASVPTANNQLNEQAKKLEAPSQGNAAIYVYRSNSAFGAALKKDVWIDGECLGETARGTFFFKEVSGNQEHTVSTESEFSPNHLVLKTEPGKNYFVQQSIKMGAFVGGANVKLVDDETGKKAIREYQLAQSGKCSKPTIALDKK</sequence>
<feature type="chain" id="PRO_5032440170" description="DUF2846 domain-containing protein" evidence="1">
    <location>
        <begin position="25"/>
        <end position="161"/>
    </location>
</feature>
<protein>
    <recommendedName>
        <fullName evidence="2">DUF2846 domain-containing protein</fullName>
    </recommendedName>
</protein>
<dbReference type="Pfam" id="PF11008">
    <property type="entry name" value="DUF2846"/>
    <property type="match status" value="1"/>
</dbReference>
<keyword evidence="1" id="KW-0732">Signal</keyword>
<comment type="caution">
    <text evidence="3">The sequence shown here is derived from an EMBL/GenBank/DDBJ whole genome shotgun (WGS) entry which is preliminary data.</text>
</comment>
<dbReference type="InterPro" id="IPR016596">
    <property type="entry name" value="UCP012335"/>
</dbReference>
<evidence type="ECO:0000256" key="1">
    <source>
        <dbReference type="SAM" id="SignalP"/>
    </source>
</evidence>
<reference evidence="3 4" key="1">
    <citation type="submission" date="2013-06" db="EMBL/GenBank/DDBJ databases">
        <title>The Genome Sequence of Acinetobacter gyllenbergii CIP 110306.</title>
        <authorList>
            <consortium name="The Broad Institute Genome Sequencing Platform"/>
            <consortium name="The Broad Institute Genome Sequencing Center for Infectious Disease"/>
            <person name="Cerqueira G."/>
            <person name="Feldgarden M."/>
            <person name="Courvalin P."/>
            <person name="Perichon B."/>
            <person name="Grillot-Courvalin C."/>
            <person name="Clermont D."/>
            <person name="Rocha E."/>
            <person name="Yoon E.-J."/>
            <person name="Nemec A."/>
            <person name="Young S.K."/>
            <person name="Zeng Q."/>
            <person name="Gargeya S."/>
            <person name="Fitzgerald M."/>
            <person name="Abouelleil A."/>
            <person name="Alvarado L."/>
            <person name="Berlin A.M."/>
            <person name="Chapman S.B."/>
            <person name="Dewar J."/>
            <person name="Goldberg J."/>
            <person name="Griggs A."/>
            <person name="Gujja S."/>
            <person name="Hansen M."/>
            <person name="Howarth C."/>
            <person name="Imamovic A."/>
            <person name="Larimer J."/>
            <person name="McCowan C."/>
            <person name="Murphy C."/>
            <person name="Pearson M."/>
            <person name="Priest M."/>
            <person name="Roberts A."/>
            <person name="Saif S."/>
            <person name="Shea T."/>
            <person name="Sykes S."/>
            <person name="Wortman J."/>
            <person name="Nusbaum C."/>
            <person name="Birren B."/>
        </authorList>
    </citation>
    <scope>NUCLEOTIDE SEQUENCE [LARGE SCALE GENOMIC DNA]</scope>
    <source>
        <strain evidence="3 4">CIP 110306</strain>
    </source>
</reference>
<feature type="signal peptide" evidence="1">
    <location>
        <begin position="1"/>
        <end position="24"/>
    </location>
</feature>
<name>A0A829HF59_9GAMM</name>
<feature type="domain" description="DUF2846" evidence="2">
    <location>
        <begin position="40"/>
        <end position="126"/>
    </location>
</feature>